<evidence type="ECO:0000313" key="2">
    <source>
        <dbReference type="EMBL" id="WZN45259.1"/>
    </source>
</evidence>
<dbReference type="EMBL" id="CP150096">
    <property type="protein sequence ID" value="WZN45259.1"/>
    <property type="molecule type" value="Genomic_DNA"/>
</dbReference>
<organism evidence="2 3">
    <name type="scientific">Chitinophaga caseinilytica</name>
    <dbReference type="NCBI Taxonomy" id="2267521"/>
    <lineage>
        <taxon>Bacteria</taxon>
        <taxon>Pseudomonadati</taxon>
        <taxon>Bacteroidota</taxon>
        <taxon>Chitinophagia</taxon>
        <taxon>Chitinophagales</taxon>
        <taxon>Chitinophagaceae</taxon>
        <taxon>Chitinophaga</taxon>
    </lineage>
</organism>
<dbReference type="Proteomes" id="UP001449657">
    <property type="component" value="Chromosome"/>
</dbReference>
<evidence type="ECO:0000313" key="3">
    <source>
        <dbReference type="Proteomes" id="UP001449657"/>
    </source>
</evidence>
<protein>
    <submittedName>
        <fullName evidence="2">Uncharacterized protein</fullName>
    </submittedName>
</protein>
<sequence>MRTAVLLSIPIILFACQSSPSANQSAEGEASAHCYRKVTGKDTFELQLVVDDTDVKGVLEYNFFEKDKNKGTVSGTLNHNIFRGTYHFTSEGVTSDRPVVFKMMEDQLYEALYNDIDSNGVVVFAKDDAQLKFDPSPYTKTDCK</sequence>
<name>A0ABZ2Z407_9BACT</name>
<dbReference type="RefSeq" id="WP_341840013.1">
    <property type="nucleotide sequence ID" value="NZ_CP149792.1"/>
</dbReference>
<gene>
    <name evidence="2" type="ORF">WJU22_20375</name>
</gene>
<keyword evidence="1" id="KW-0732">Signal</keyword>
<accession>A0ABZ2Z407</accession>
<feature type="chain" id="PRO_5047432365" evidence="1">
    <location>
        <begin position="23"/>
        <end position="144"/>
    </location>
</feature>
<evidence type="ECO:0000256" key="1">
    <source>
        <dbReference type="SAM" id="SignalP"/>
    </source>
</evidence>
<dbReference type="PROSITE" id="PS51257">
    <property type="entry name" value="PROKAR_LIPOPROTEIN"/>
    <property type="match status" value="1"/>
</dbReference>
<keyword evidence="3" id="KW-1185">Reference proteome</keyword>
<reference evidence="2 3" key="1">
    <citation type="submission" date="2024-03" db="EMBL/GenBank/DDBJ databases">
        <title>Chitinophaga caseinilytica sp. nov., a casein hydrolysing bacterium isolated from forest soil.</title>
        <authorList>
            <person name="Lee D.S."/>
            <person name="Han D.M."/>
            <person name="Baek J.H."/>
            <person name="Choi D.G."/>
            <person name="Jeon J.H."/>
            <person name="Jeon C.O."/>
        </authorList>
    </citation>
    <scope>NUCLEOTIDE SEQUENCE [LARGE SCALE GENOMIC DNA]</scope>
    <source>
        <strain evidence="2 3">KACC 19118</strain>
    </source>
</reference>
<feature type="signal peptide" evidence="1">
    <location>
        <begin position="1"/>
        <end position="22"/>
    </location>
</feature>
<proteinExistence type="predicted"/>